<reference evidence="1" key="1">
    <citation type="submission" date="2021-10" db="EMBL/GenBank/DDBJ databases">
        <title>Psilocybe cubensis genome.</title>
        <authorList>
            <person name="Mckernan K.J."/>
            <person name="Crawford S."/>
            <person name="Trippe A."/>
            <person name="Kane L.T."/>
            <person name="Mclaughlin S."/>
        </authorList>
    </citation>
    <scope>NUCLEOTIDE SEQUENCE</scope>
    <source>
        <strain evidence="1">MGC-MH-2018</strain>
    </source>
</reference>
<accession>A0ACB8HEA2</accession>
<proteinExistence type="predicted"/>
<gene>
    <name evidence="1" type="ORF">JR316_0000096</name>
</gene>
<comment type="caution">
    <text evidence="1">The sequence shown here is derived from an EMBL/GenBank/DDBJ whole genome shotgun (WGS) entry which is preliminary data.</text>
</comment>
<dbReference type="Proteomes" id="UP000664032">
    <property type="component" value="Unassembled WGS sequence"/>
</dbReference>
<evidence type="ECO:0000313" key="2">
    <source>
        <dbReference type="Proteomes" id="UP000664032"/>
    </source>
</evidence>
<evidence type="ECO:0000313" key="1">
    <source>
        <dbReference type="EMBL" id="KAH9486032.1"/>
    </source>
</evidence>
<sequence>MPPFCVDGFLRVDYSLSVSISIIRTYYSANRRCERFLDGTIQAKDRMISQSTKDSGKRSLSSPLTAGLEAMNLEARIVYVIEEDDMSKNG</sequence>
<organism evidence="1 2">
    <name type="scientific">Psilocybe cubensis</name>
    <name type="common">Psychedelic mushroom</name>
    <name type="synonym">Stropharia cubensis</name>
    <dbReference type="NCBI Taxonomy" id="181762"/>
    <lineage>
        <taxon>Eukaryota</taxon>
        <taxon>Fungi</taxon>
        <taxon>Dikarya</taxon>
        <taxon>Basidiomycota</taxon>
        <taxon>Agaricomycotina</taxon>
        <taxon>Agaricomycetes</taxon>
        <taxon>Agaricomycetidae</taxon>
        <taxon>Agaricales</taxon>
        <taxon>Agaricineae</taxon>
        <taxon>Strophariaceae</taxon>
        <taxon>Psilocybe</taxon>
    </lineage>
</organism>
<protein>
    <submittedName>
        <fullName evidence="1">Uncharacterized protein</fullName>
    </submittedName>
</protein>
<name>A0ACB8HEA2_PSICU</name>
<keyword evidence="2" id="KW-1185">Reference proteome</keyword>
<dbReference type="EMBL" id="JAFIQS020000001">
    <property type="protein sequence ID" value="KAH9486032.1"/>
    <property type="molecule type" value="Genomic_DNA"/>
</dbReference>